<dbReference type="InterPro" id="IPR036864">
    <property type="entry name" value="Zn2-C6_fun-type_DNA-bd_sf"/>
</dbReference>
<evidence type="ECO:0008006" key="14">
    <source>
        <dbReference type="Google" id="ProtNLM"/>
    </source>
</evidence>
<evidence type="ECO:0000256" key="6">
    <source>
        <dbReference type="ARBA" id="ARBA00023163"/>
    </source>
</evidence>
<dbReference type="InterPro" id="IPR007219">
    <property type="entry name" value="XnlR_reg_dom"/>
</dbReference>
<dbReference type="InterPro" id="IPR001138">
    <property type="entry name" value="Zn2Cys6_DnaBD"/>
</dbReference>
<keyword evidence="5" id="KW-0238">DNA-binding</keyword>
<dbReference type="SUPFAM" id="SSF57667">
    <property type="entry name" value="beta-beta-alpha zinc fingers"/>
    <property type="match status" value="1"/>
</dbReference>
<dbReference type="Gene3D" id="3.30.160.60">
    <property type="entry name" value="Classic Zinc Finger"/>
    <property type="match status" value="2"/>
</dbReference>
<evidence type="ECO:0000256" key="9">
    <source>
        <dbReference type="SAM" id="MobiDB-lite"/>
    </source>
</evidence>
<dbReference type="SMART" id="SM00066">
    <property type="entry name" value="GAL4"/>
    <property type="match status" value="1"/>
</dbReference>
<evidence type="ECO:0000313" key="12">
    <source>
        <dbReference type="EMBL" id="OQD70984.1"/>
    </source>
</evidence>
<dbReference type="GO" id="GO:0000981">
    <property type="term" value="F:DNA-binding transcription factor activity, RNA polymerase II-specific"/>
    <property type="evidence" value="ECO:0007669"/>
    <property type="project" value="InterPro"/>
</dbReference>
<keyword evidence="3" id="KW-0862">Zinc</keyword>
<dbReference type="OrthoDB" id="40579at2759"/>
<dbReference type="Proteomes" id="UP000191408">
    <property type="component" value="Unassembled WGS sequence"/>
</dbReference>
<evidence type="ECO:0000256" key="7">
    <source>
        <dbReference type="ARBA" id="ARBA00023242"/>
    </source>
</evidence>
<proteinExistence type="predicted"/>
<feature type="compositionally biased region" description="Polar residues" evidence="9">
    <location>
        <begin position="139"/>
        <end position="149"/>
    </location>
</feature>
<dbReference type="PROSITE" id="PS50157">
    <property type="entry name" value="ZINC_FINGER_C2H2_2"/>
    <property type="match status" value="2"/>
</dbReference>
<dbReference type="SUPFAM" id="SSF57701">
    <property type="entry name" value="Zn2/Cys6 DNA-binding domain"/>
    <property type="match status" value="1"/>
</dbReference>
<gene>
    <name evidence="12" type="ORF">PENPOL_c001G06959</name>
</gene>
<comment type="caution">
    <text evidence="12">The sequence shown here is derived from an EMBL/GenBank/DDBJ whole genome shotgun (WGS) entry which is preliminary data.</text>
</comment>
<dbReference type="AlphaFoldDB" id="A0A1V6P203"/>
<dbReference type="FunFam" id="3.30.160.60:FF:002343">
    <property type="entry name" value="Zinc finger protein 33A"/>
    <property type="match status" value="1"/>
</dbReference>
<dbReference type="GO" id="GO:0008270">
    <property type="term" value="F:zinc ion binding"/>
    <property type="evidence" value="ECO:0007669"/>
    <property type="project" value="UniProtKB-KW"/>
</dbReference>
<evidence type="ECO:0000256" key="3">
    <source>
        <dbReference type="ARBA" id="ARBA00022833"/>
    </source>
</evidence>
<dbReference type="InterPro" id="IPR036236">
    <property type="entry name" value="Znf_C2H2_sf"/>
</dbReference>
<keyword evidence="7" id="KW-0539">Nucleus</keyword>
<accession>A0A1V6P203</accession>
<dbReference type="PROSITE" id="PS50048">
    <property type="entry name" value="ZN2_CY6_FUNGAL_2"/>
    <property type="match status" value="1"/>
</dbReference>
<keyword evidence="2 8" id="KW-0863">Zinc-finger</keyword>
<evidence type="ECO:0000256" key="2">
    <source>
        <dbReference type="ARBA" id="ARBA00022771"/>
    </source>
</evidence>
<dbReference type="GO" id="GO:0003677">
    <property type="term" value="F:DNA binding"/>
    <property type="evidence" value="ECO:0007669"/>
    <property type="project" value="UniProtKB-KW"/>
</dbReference>
<name>A0A1V6P203_PENPO</name>
<feature type="domain" description="C2H2-type" evidence="11">
    <location>
        <begin position="16"/>
        <end position="43"/>
    </location>
</feature>
<dbReference type="PANTHER" id="PTHR47660">
    <property type="entry name" value="TRANSCRIPTION FACTOR WITH C2H2 AND ZN(2)-CYS(6) DNA BINDING DOMAIN (EUROFUNG)-RELATED-RELATED"/>
    <property type="match status" value="1"/>
</dbReference>
<dbReference type="PANTHER" id="PTHR47660:SF7">
    <property type="entry name" value="TRANSCRIPTION FACTOR WITH C2H2 AND ZN(2)-CYS(6) DNA BINDING DOMAIN (EUROFUNG)"/>
    <property type="match status" value="1"/>
</dbReference>
<evidence type="ECO:0000256" key="4">
    <source>
        <dbReference type="ARBA" id="ARBA00023015"/>
    </source>
</evidence>
<evidence type="ECO:0000259" key="11">
    <source>
        <dbReference type="PROSITE" id="PS50157"/>
    </source>
</evidence>
<dbReference type="SMART" id="SM00355">
    <property type="entry name" value="ZnF_C2H2"/>
    <property type="match status" value="2"/>
</dbReference>
<dbReference type="PROSITE" id="PS00463">
    <property type="entry name" value="ZN2_CY6_FUNGAL_1"/>
    <property type="match status" value="1"/>
</dbReference>
<feature type="compositionally biased region" description="Low complexity" evidence="9">
    <location>
        <begin position="150"/>
        <end position="163"/>
    </location>
</feature>
<dbReference type="GO" id="GO:0006351">
    <property type="term" value="P:DNA-templated transcription"/>
    <property type="evidence" value="ECO:0007669"/>
    <property type="project" value="InterPro"/>
</dbReference>
<dbReference type="PROSITE" id="PS00028">
    <property type="entry name" value="ZINC_FINGER_C2H2_1"/>
    <property type="match status" value="2"/>
</dbReference>
<dbReference type="Gene3D" id="4.10.240.10">
    <property type="entry name" value="Zn(2)-C6 fungal-type DNA-binding domain"/>
    <property type="match status" value="1"/>
</dbReference>
<dbReference type="STRING" id="60169.A0A1V6P203"/>
<dbReference type="Pfam" id="PF04082">
    <property type="entry name" value="Fungal_trans"/>
    <property type="match status" value="1"/>
</dbReference>
<evidence type="ECO:0000313" key="13">
    <source>
        <dbReference type="Proteomes" id="UP000191408"/>
    </source>
</evidence>
<dbReference type="Pfam" id="PF00096">
    <property type="entry name" value="zf-C2H2"/>
    <property type="match status" value="1"/>
</dbReference>
<feature type="region of interest" description="Disordered" evidence="9">
    <location>
        <begin position="118"/>
        <end position="164"/>
    </location>
</feature>
<protein>
    <recommendedName>
        <fullName evidence="14">C6 transcription factor RegA</fullName>
    </recommendedName>
</protein>
<evidence type="ECO:0000256" key="5">
    <source>
        <dbReference type="ARBA" id="ARBA00023125"/>
    </source>
</evidence>
<keyword evidence="4" id="KW-0805">Transcription regulation</keyword>
<keyword evidence="1" id="KW-0479">Metal-binding</keyword>
<dbReference type="InterPro" id="IPR013087">
    <property type="entry name" value="Znf_C2H2_type"/>
</dbReference>
<keyword evidence="6" id="KW-0804">Transcription</keyword>
<sequence length="878" mass="97443">MASPRAPPSSMPTHLFQCGTCSQSFTRIDHLGRHVRSHTQEKPYRCSVCNKRFGRIDLLSRHSALHDRESDSTKRRCTEGNSVTIRASRACEGCAENHLRCDDDKPCRRCKRKGIHCSLPTRSMEGTPPTPVSRLEANTPGNDENSRSSPLQQPQQPQVLGGPCASLGFSNQIESVDPGNLSQLAEGQTTDVGADLTGRSDALLGAYSAILPPDQEGSLPDPSPITRGGLIAFGLETNLDLSMVDLSFLESYNARPPFEYEAATASTLAPLAQSVENEATQADYAARADRSMQLLRWRFVPVPQDHGYAEHGNLLLGTEAGPDTPPKSLRNLDMGSGADNCLDLASRDKIFSIVLSQMPQPFSLNAASFPSPELLDRLIRYFLTVPFSNAGAWIHRSTFTPKKARSELLLAMAAAGAVLTPDSALRKLGFAMQEAVRHRFTTVFEADNTLIRDLELHQAFLLCLEISLWSANSRKMEISESFRYPLITMLRRQGRFDAARYPLITVHPVDTGQPLEGKWRLWVREESIKRLVYHLWQHDAQSSMVLRTSPLMSYAELSLPLPACAALWNAPDAKQWKELLCTQQAGGQSASRPTPLTECVLNMDLLERHRHVVDMRLSCTAILHALWGLIWEYRQMSFLTSSNSSNNHSSTILGPSQPWSGGLLMASRYQQLTEMLNYFGIGYRNENALYWHSTLMHMHMSLEEIQLFAVSLEQSESADQVPSAIEAWSGSKEGRQAAWHSAQIIREARALAPQCLRDFTAVALYHSALALWAYGMGVAGLIGTATAQVPIWLDSPETENVQRFISFGRGQPMLHGETPEVSAVDLCDPTTVLTLALWLMHHNHSGPDAHEPPLVKSIVYAIQKLLEVTTWSRQIINH</sequence>
<evidence type="ECO:0000259" key="10">
    <source>
        <dbReference type="PROSITE" id="PS50048"/>
    </source>
</evidence>
<dbReference type="Pfam" id="PF00172">
    <property type="entry name" value="Zn_clus"/>
    <property type="match status" value="1"/>
</dbReference>
<dbReference type="Pfam" id="PF13912">
    <property type="entry name" value="zf-C2H2_6"/>
    <property type="match status" value="1"/>
</dbReference>
<feature type="domain" description="Zn(2)-C6 fungal-type" evidence="10">
    <location>
        <begin position="90"/>
        <end position="119"/>
    </location>
</feature>
<evidence type="ECO:0000256" key="1">
    <source>
        <dbReference type="ARBA" id="ARBA00022723"/>
    </source>
</evidence>
<dbReference type="CDD" id="cd00067">
    <property type="entry name" value="GAL4"/>
    <property type="match status" value="1"/>
</dbReference>
<keyword evidence="13" id="KW-1185">Reference proteome</keyword>
<dbReference type="EMBL" id="MDYM01000001">
    <property type="protein sequence ID" value="OQD70984.1"/>
    <property type="molecule type" value="Genomic_DNA"/>
</dbReference>
<organism evidence="12 13">
    <name type="scientific">Penicillium polonicum</name>
    <dbReference type="NCBI Taxonomy" id="60169"/>
    <lineage>
        <taxon>Eukaryota</taxon>
        <taxon>Fungi</taxon>
        <taxon>Dikarya</taxon>
        <taxon>Ascomycota</taxon>
        <taxon>Pezizomycotina</taxon>
        <taxon>Eurotiomycetes</taxon>
        <taxon>Eurotiomycetidae</taxon>
        <taxon>Eurotiales</taxon>
        <taxon>Aspergillaceae</taxon>
        <taxon>Penicillium</taxon>
    </lineage>
</organism>
<evidence type="ECO:0000256" key="8">
    <source>
        <dbReference type="PROSITE-ProRule" id="PRU00042"/>
    </source>
</evidence>
<feature type="domain" description="C2H2-type" evidence="11">
    <location>
        <begin position="44"/>
        <end position="71"/>
    </location>
</feature>
<reference evidence="13" key="1">
    <citation type="journal article" date="2017" name="Nat. Microbiol.">
        <title>Global analysis of biosynthetic gene clusters reveals vast potential of secondary metabolite production in Penicillium species.</title>
        <authorList>
            <person name="Nielsen J.C."/>
            <person name="Grijseels S."/>
            <person name="Prigent S."/>
            <person name="Ji B."/>
            <person name="Dainat J."/>
            <person name="Nielsen K.F."/>
            <person name="Frisvad J.C."/>
            <person name="Workman M."/>
            <person name="Nielsen J."/>
        </authorList>
    </citation>
    <scope>NUCLEOTIDE SEQUENCE [LARGE SCALE GENOMIC DNA]</scope>
    <source>
        <strain evidence="13">IBT 4502</strain>
    </source>
</reference>